<reference evidence="3 4" key="1">
    <citation type="journal article" date="2016" name="Proc. Natl. Acad. Sci. U.S.A.">
        <title>Comparative genomics of biotechnologically important yeasts.</title>
        <authorList>
            <person name="Riley R."/>
            <person name="Haridas S."/>
            <person name="Wolfe K.H."/>
            <person name="Lopes M.R."/>
            <person name="Hittinger C.T."/>
            <person name="Goeker M."/>
            <person name="Salamov A.A."/>
            <person name="Wisecaver J.H."/>
            <person name="Long T.M."/>
            <person name="Calvey C.H."/>
            <person name="Aerts A.L."/>
            <person name="Barry K.W."/>
            <person name="Choi C."/>
            <person name="Clum A."/>
            <person name="Coughlan A.Y."/>
            <person name="Deshpande S."/>
            <person name="Douglass A.P."/>
            <person name="Hanson S.J."/>
            <person name="Klenk H.-P."/>
            <person name="LaButti K.M."/>
            <person name="Lapidus A."/>
            <person name="Lindquist E.A."/>
            <person name="Lipzen A.M."/>
            <person name="Meier-Kolthoff J.P."/>
            <person name="Ohm R.A."/>
            <person name="Otillar R.P."/>
            <person name="Pangilinan J.L."/>
            <person name="Peng Y."/>
            <person name="Rokas A."/>
            <person name="Rosa C.A."/>
            <person name="Scheuner C."/>
            <person name="Sibirny A.A."/>
            <person name="Slot J.C."/>
            <person name="Stielow J.B."/>
            <person name="Sun H."/>
            <person name="Kurtzman C.P."/>
            <person name="Blackwell M."/>
            <person name="Grigoriev I.V."/>
            <person name="Jeffries T.W."/>
        </authorList>
    </citation>
    <scope>NUCLEOTIDE SEQUENCE [LARGE SCALE GENOMIC DNA]</scope>
    <source>
        <strain evidence="4">ATCC 18201 / CBS 1600 / BCRC 20928 / JCM 3617 / NBRC 0987 / NRRL Y-1542</strain>
    </source>
</reference>
<dbReference type="AlphaFoldDB" id="A0A1E4S3Q7"/>
<feature type="binding site" evidence="2">
    <location>
        <position position="233"/>
    </location>
    <ligand>
        <name>a divalent metal cation</name>
        <dbReference type="ChEBI" id="CHEBI:60240"/>
        <label>1</label>
    </ligand>
</feature>
<dbReference type="OrthoDB" id="3345469at2759"/>
<evidence type="ECO:0000313" key="3">
    <source>
        <dbReference type="EMBL" id="ODV74149.1"/>
    </source>
</evidence>
<name>A0A1E4S3Q7_CYBJN</name>
<organism evidence="3 4">
    <name type="scientific">Cyberlindnera jadinii (strain ATCC 18201 / CBS 1600 / BCRC 20928 / JCM 3617 / NBRC 0987 / NRRL Y-1542)</name>
    <name type="common">Torula yeast</name>
    <name type="synonym">Candida utilis</name>
    <dbReference type="NCBI Taxonomy" id="983966"/>
    <lineage>
        <taxon>Eukaryota</taxon>
        <taxon>Fungi</taxon>
        <taxon>Dikarya</taxon>
        <taxon>Ascomycota</taxon>
        <taxon>Saccharomycotina</taxon>
        <taxon>Saccharomycetes</taxon>
        <taxon>Phaffomycetales</taxon>
        <taxon>Phaffomycetaceae</taxon>
        <taxon>Cyberlindnera</taxon>
    </lineage>
</organism>
<dbReference type="PANTHER" id="PTHR13799">
    <property type="entry name" value="NGG1 INTERACTING FACTOR 3"/>
    <property type="match status" value="1"/>
</dbReference>
<dbReference type="GO" id="GO:0005739">
    <property type="term" value="C:mitochondrion"/>
    <property type="evidence" value="ECO:0007669"/>
    <property type="project" value="TreeGrafter"/>
</dbReference>
<dbReference type="EMBL" id="KV453928">
    <property type="protein sequence ID" value="ODV74149.1"/>
    <property type="molecule type" value="Genomic_DNA"/>
</dbReference>
<keyword evidence="4" id="KW-1185">Reference proteome</keyword>
<dbReference type="GeneID" id="30989066"/>
<proteinExistence type="inferred from homology"/>
<dbReference type="Proteomes" id="UP000094389">
    <property type="component" value="Unassembled WGS sequence"/>
</dbReference>
<dbReference type="RefSeq" id="XP_020071188.1">
    <property type="nucleotide sequence ID" value="XM_020214670.1"/>
</dbReference>
<dbReference type="Gene3D" id="3.40.1390.30">
    <property type="entry name" value="NIF3 (NGG1p interacting factor 3)-like"/>
    <property type="match status" value="1"/>
</dbReference>
<dbReference type="STRING" id="983966.A0A1E4S3Q7"/>
<feature type="binding site" evidence="2">
    <location>
        <position position="70"/>
    </location>
    <ligand>
        <name>a divalent metal cation</name>
        <dbReference type="ChEBI" id="CHEBI:60240"/>
        <label>1</label>
    </ligand>
</feature>
<dbReference type="OMA" id="DINWSAR"/>
<dbReference type="Pfam" id="PF01784">
    <property type="entry name" value="DUF34_NIF3"/>
    <property type="match status" value="1"/>
</dbReference>
<dbReference type="NCBIfam" id="TIGR00486">
    <property type="entry name" value="YbgI_SA1388"/>
    <property type="match status" value="1"/>
</dbReference>
<dbReference type="InterPro" id="IPR036069">
    <property type="entry name" value="DUF34/NIF3_sf"/>
</dbReference>
<comment type="similarity">
    <text evidence="1">Belongs to the GTP cyclohydrolase I type 2/NIF3 family.</text>
</comment>
<feature type="binding site" evidence="2">
    <location>
        <position position="237"/>
    </location>
    <ligand>
        <name>a divalent metal cation</name>
        <dbReference type="ChEBI" id="CHEBI:60240"/>
        <label>1</label>
    </ligand>
</feature>
<feature type="binding site" evidence="2">
    <location>
        <position position="108"/>
    </location>
    <ligand>
        <name>a divalent metal cation</name>
        <dbReference type="ChEBI" id="CHEBI:60240"/>
        <label>1</label>
    </ligand>
</feature>
<dbReference type="FunFam" id="3.40.1390.30:FF:000001">
    <property type="entry name" value="GTP cyclohydrolase 1 type 2"/>
    <property type="match status" value="1"/>
</dbReference>
<sequence length="271" mass="29220">MYKRVITSLEKKFPLSLAESWDNVGLLVPSATTATQTASSSGKVLLTVDLTTSVVDEAVEKSVGLIVAYHPFIFKGIKSINLQNPQHVSLLKLIQAGIQVYCPHTAIDAARGGVNDWLVKGITEDGNIVSNEVIDPSKIDPNSGCGRIVKLNSPIALESWLPSFQKHLGVGNLLLATKSRDVQFQSVAVCAGSGAGVFAALKEDADLYITGELSHHEALMLKEKGKIVVCARHSATERGFLRELAEYIEAEVDEVEVIISSEDCDPFEFAS</sequence>
<evidence type="ECO:0000256" key="2">
    <source>
        <dbReference type="PIRSR" id="PIRSR602678-1"/>
    </source>
</evidence>
<evidence type="ECO:0000256" key="1">
    <source>
        <dbReference type="ARBA" id="ARBA00006964"/>
    </source>
</evidence>
<dbReference type="SUPFAM" id="SSF102705">
    <property type="entry name" value="NIF3 (NGG1p interacting factor 3)-like"/>
    <property type="match status" value="1"/>
</dbReference>
<keyword evidence="2" id="KW-0479">Metal-binding</keyword>
<gene>
    <name evidence="3" type="ORF">CYBJADRAFT_166874</name>
</gene>
<accession>A0A1E4S3Q7</accession>
<evidence type="ECO:0000313" key="4">
    <source>
        <dbReference type="Proteomes" id="UP000094389"/>
    </source>
</evidence>
<protein>
    <submittedName>
        <fullName evidence="3">NGG1p interacting factor 3</fullName>
    </submittedName>
</protein>
<dbReference type="PANTHER" id="PTHR13799:SF13">
    <property type="entry name" value="NIF3-LIKE PROTEIN 1"/>
    <property type="match status" value="1"/>
</dbReference>
<dbReference type="InterPro" id="IPR002678">
    <property type="entry name" value="DUF34/NIF3"/>
</dbReference>
<dbReference type="GO" id="GO:0046872">
    <property type="term" value="F:metal ion binding"/>
    <property type="evidence" value="ECO:0007669"/>
    <property type="project" value="UniProtKB-KW"/>
</dbReference>